<accession>A0A2Z7BYA5</accession>
<gene>
    <name evidence="1" type="ORF">F511_04979</name>
</gene>
<organism evidence="1 2">
    <name type="scientific">Dorcoceras hygrometricum</name>
    <dbReference type="NCBI Taxonomy" id="472368"/>
    <lineage>
        <taxon>Eukaryota</taxon>
        <taxon>Viridiplantae</taxon>
        <taxon>Streptophyta</taxon>
        <taxon>Embryophyta</taxon>
        <taxon>Tracheophyta</taxon>
        <taxon>Spermatophyta</taxon>
        <taxon>Magnoliopsida</taxon>
        <taxon>eudicotyledons</taxon>
        <taxon>Gunneridae</taxon>
        <taxon>Pentapetalae</taxon>
        <taxon>asterids</taxon>
        <taxon>lamiids</taxon>
        <taxon>Lamiales</taxon>
        <taxon>Gesneriaceae</taxon>
        <taxon>Didymocarpoideae</taxon>
        <taxon>Trichosporeae</taxon>
        <taxon>Loxocarpinae</taxon>
        <taxon>Dorcoceras</taxon>
    </lineage>
</organism>
<protein>
    <submittedName>
        <fullName evidence="1">Uncharacterized protein</fullName>
    </submittedName>
</protein>
<evidence type="ECO:0000313" key="2">
    <source>
        <dbReference type="Proteomes" id="UP000250235"/>
    </source>
</evidence>
<name>A0A2Z7BYA5_9LAMI</name>
<evidence type="ECO:0000313" key="1">
    <source>
        <dbReference type="EMBL" id="KZV38608.1"/>
    </source>
</evidence>
<dbReference type="AlphaFoldDB" id="A0A2Z7BYA5"/>
<dbReference type="EMBL" id="KV001782">
    <property type="protein sequence ID" value="KZV38608.1"/>
    <property type="molecule type" value="Genomic_DNA"/>
</dbReference>
<reference evidence="1 2" key="1">
    <citation type="journal article" date="2015" name="Proc. Natl. Acad. Sci. U.S.A.">
        <title>The resurrection genome of Boea hygrometrica: A blueprint for survival of dehydration.</title>
        <authorList>
            <person name="Xiao L."/>
            <person name="Yang G."/>
            <person name="Zhang L."/>
            <person name="Yang X."/>
            <person name="Zhao S."/>
            <person name="Ji Z."/>
            <person name="Zhou Q."/>
            <person name="Hu M."/>
            <person name="Wang Y."/>
            <person name="Chen M."/>
            <person name="Xu Y."/>
            <person name="Jin H."/>
            <person name="Xiao X."/>
            <person name="Hu G."/>
            <person name="Bao F."/>
            <person name="Hu Y."/>
            <person name="Wan P."/>
            <person name="Li L."/>
            <person name="Deng X."/>
            <person name="Kuang T."/>
            <person name="Xiang C."/>
            <person name="Zhu J.K."/>
            <person name="Oliver M.J."/>
            <person name="He Y."/>
        </authorList>
    </citation>
    <scope>NUCLEOTIDE SEQUENCE [LARGE SCALE GENOMIC DNA]</scope>
    <source>
        <strain evidence="2">cv. XS01</strain>
    </source>
</reference>
<sequence>MGHRLVLAFSSGDVSSCCRMVVSAVIERSAVLLFTEPYLLRLPVVGSSDEGKSGSIGLLLLRLFVWILFSNVCLKLVRCAKTSPLSTVHRPYLLRLPVVGSSDEGKSGSIGLLLLRLFVWILFSNVCLKLVSCCVAVEQVVDLRHCGNVLVVIVAQRFELLHLHTRMLLSSPVLLAMPVMLNCEYQDAMFKDERVVPVYLGGCAGNSRTSFSLLGLLAAISEVGFSAGRGCDPAGGAPGGVDWAVKMRIRPPEIETSICDAKYRVSLSQEIQAQRIVEVARRSSRSDESAAKQLTNYQRWMSTAELNSNGESDKKSAKEKDASTVLLLVLYRGALH</sequence>
<proteinExistence type="predicted"/>
<keyword evidence="2" id="KW-1185">Reference proteome</keyword>
<dbReference type="Proteomes" id="UP000250235">
    <property type="component" value="Unassembled WGS sequence"/>
</dbReference>